<dbReference type="InterPro" id="IPR011899">
    <property type="entry name" value="Glutaredoxin_euk/vir"/>
</dbReference>
<dbReference type="PRINTS" id="PR00160">
    <property type="entry name" value="GLUTAREDOXIN"/>
</dbReference>
<keyword evidence="2" id="KW-0175">Coiled coil</keyword>
<dbReference type="InterPro" id="IPR036249">
    <property type="entry name" value="Thioredoxin-like_sf"/>
</dbReference>
<evidence type="ECO:0000256" key="3">
    <source>
        <dbReference type="SAM" id="MobiDB-lite"/>
    </source>
</evidence>
<name>A0AAI8YWQ5_9PEZI</name>
<dbReference type="Gene3D" id="3.40.30.10">
    <property type="entry name" value="Glutaredoxin"/>
    <property type="match status" value="1"/>
</dbReference>
<sequence length="296" mass="32191">MPSGRQYRAIGLVALLTILVLYYVSNGERLTHNSEFYQKTLAALENKKDAEVRQHLIEEEKQRLERVERLQKEHDAAMATVTSALASIPTKSAAVGPAPENQKPMVDESHEAESKTEKTTGGRKKMKDGKKIVDEKPASDSDDGVAKVGNVGAKSSAAAKGQKQDPGTEEAHKVELELNGILKKGPIIIFSKSYCPFSKKAKHILLDMYNITPAPYVVELDHHELGSGIQEALQKSTGRRTVPNVLINGKSIGGGDDITALHQSGKIVDTIKSMGGKRIVSISSKPEEKAEVKFKS</sequence>
<keyword evidence="7" id="KW-1185">Reference proteome</keyword>
<dbReference type="Proteomes" id="UP001296104">
    <property type="component" value="Unassembled WGS sequence"/>
</dbReference>
<reference evidence="6" key="1">
    <citation type="submission" date="2023-11" db="EMBL/GenBank/DDBJ databases">
        <authorList>
            <person name="Alioto T."/>
            <person name="Alioto T."/>
            <person name="Gomez Garrido J."/>
        </authorList>
    </citation>
    <scope>NUCLEOTIDE SEQUENCE</scope>
</reference>
<proteinExistence type="inferred from homology"/>
<dbReference type="PROSITE" id="PS51354">
    <property type="entry name" value="GLUTAREDOXIN_2"/>
    <property type="match status" value="1"/>
</dbReference>
<keyword evidence="4" id="KW-0472">Membrane</keyword>
<dbReference type="InterPro" id="IPR014025">
    <property type="entry name" value="Glutaredoxin_subgr"/>
</dbReference>
<dbReference type="CDD" id="cd03419">
    <property type="entry name" value="GRX_GRXh_1_2_like"/>
    <property type="match status" value="1"/>
</dbReference>
<feature type="transmembrane region" description="Helical" evidence="4">
    <location>
        <begin position="7"/>
        <end position="24"/>
    </location>
</feature>
<protein>
    <recommendedName>
        <fullName evidence="5">Glutaredoxin domain-containing protein</fullName>
    </recommendedName>
</protein>
<comment type="similarity">
    <text evidence="1">Belongs to the glutaredoxin family. Monothiol subfamily.</text>
</comment>
<feature type="compositionally biased region" description="Basic and acidic residues" evidence="3">
    <location>
        <begin position="129"/>
        <end position="139"/>
    </location>
</feature>
<dbReference type="AlphaFoldDB" id="A0AAI8YWQ5"/>
<organism evidence="6 7">
    <name type="scientific">Lecanosticta acicola</name>
    <dbReference type="NCBI Taxonomy" id="111012"/>
    <lineage>
        <taxon>Eukaryota</taxon>
        <taxon>Fungi</taxon>
        <taxon>Dikarya</taxon>
        <taxon>Ascomycota</taxon>
        <taxon>Pezizomycotina</taxon>
        <taxon>Dothideomycetes</taxon>
        <taxon>Dothideomycetidae</taxon>
        <taxon>Mycosphaerellales</taxon>
        <taxon>Mycosphaerellaceae</taxon>
        <taxon>Lecanosticta</taxon>
    </lineage>
</organism>
<dbReference type="EMBL" id="CAVMBE010000016">
    <property type="protein sequence ID" value="CAK3957292.1"/>
    <property type="molecule type" value="Genomic_DNA"/>
</dbReference>
<dbReference type="GO" id="GO:0005801">
    <property type="term" value="C:cis-Golgi network"/>
    <property type="evidence" value="ECO:0007669"/>
    <property type="project" value="UniProtKB-ARBA"/>
</dbReference>
<evidence type="ECO:0000313" key="6">
    <source>
        <dbReference type="EMBL" id="CAK3957292.1"/>
    </source>
</evidence>
<dbReference type="GO" id="GO:0004362">
    <property type="term" value="F:glutathione-disulfide reductase (NADPH) activity"/>
    <property type="evidence" value="ECO:0007669"/>
    <property type="project" value="UniProtKB-ARBA"/>
</dbReference>
<feature type="domain" description="Glutaredoxin" evidence="5">
    <location>
        <begin position="187"/>
        <end position="252"/>
    </location>
</feature>
<dbReference type="GO" id="GO:0000324">
    <property type="term" value="C:fungal-type vacuole"/>
    <property type="evidence" value="ECO:0007669"/>
    <property type="project" value="TreeGrafter"/>
</dbReference>
<dbReference type="NCBIfam" id="TIGR02180">
    <property type="entry name" value="GRX_euk"/>
    <property type="match status" value="1"/>
</dbReference>
<keyword evidence="4" id="KW-0812">Transmembrane</keyword>
<feature type="region of interest" description="Disordered" evidence="3">
    <location>
        <begin position="90"/>
        <end position="148"/>
    </location>
</feature>
<dbReference type="Pfam" id="PF00462">
    <property type="entry name" value="Glutaredoxin"/>
    <property type="match status" value="1"/>
</dbReference>
<dbReference type="GO" id="GO:0034599">
    <property type="term" value="P:cellular response to oxidative stress"/>
    <property type="evidence" value="ECO:0007669"/>
    <property type="project" value="TreeGrafter"/>
</dbReference>
<dbReference type="InterPro" id="IPR002109">
    <property type="entry name" value="Glutaredoxin"/>
</dbReference>
<dbReference type="GO" id="GO:0005796">
    <property type="term" value="C:Golgi lumen"/>
    <property type="evidence" value="ECO:0007669"/>
    <property type="project" value="TreeGrafter"/>
</dbReference>
<dbReference type="PANTHER" id="PTHR45694">
    <property type="entry name" value="GLUTAREDOXIN 2"/>
    <property type="match status" value="1"/>
</dbReference>
<keyword evidence="4" id="KW-1133">Transmembrane helix</keyword>
<evidence type="ECO:0000256" key="4">
    <source>
        <dbReference type="SAM" id="Phobius"/>
    </source>
</evidence>
<feature type="compositionally biased region" description="Basic and acidic residues" evidence="3">
    <location>
        <begin position="105"/>
        <end position="120"/>
    </location>
</feature>
<accession>A0AAI8YWQ5</accession>
<feature type="coiled-coil region" evidence="2">
    <location>
        <begin position="34"/>
        <end position="77"/>
    </location>
</feature>
<dbReference type="SUPFAM" id="SSF52833">
    <property type="entry name" value="Thioredoxin-like"/>
    <property type="match status" value="1"/>
</dbReference>
<evidence type="ECO:0000256" key="1">
    <source>
        <dbReference type="ARBA" id="ARBA00009630"/>
    </source>
</evidence>
<evidence type="ECO:0000259" key="5">
    <source>
        <dbReference type="Pfam" id="PF00462"/>
    </source>
</evidence>
<evidence type="ECO:0000256" key="2">
    <source>
        <dbReference type="SAM" id="Coils"/>
    </source>
</evidence>
<dbReference type="PANTHER" id="PTHR45694:SF5">
    <property type="entry name" value="GLUTAREDOXIN 2"/>
    <property type="match status" value="1"/>
</dbReference>
<evidence type="ECO:0000313" key="7">
    <source>
        <dbReference type="Proteomes" id="UP001296104"/>
    </source>
</evidence>
<gene>
    <name evidence="6" type="ORF">LECACI_7A003369</name>
</gene>
<dbReference type="FunFam" id="3.40.30.10:FF:000093">
    <property type="entry name" value="Glutaredoxin 2"/>
    <property type="match status" value="1"/>
</dbReference>
<comment type="caution">
    <text evidence="6">The sequence shown here is derived from an EMBL/GenBank/DDBJ whole genome shotgun (WGS) entry which is preliminary data.</text>
</comment>